<accession>A0AAF3FL88</accession>
<evidence type="ECO:0000313" key="3">
    <source>
        <dbReference type="WBParaSite" id="MBELARI_LOCUS684"/>
    </source>
</evidence>
<feature type="chain" id="PRO_5042297557" evidence="1">
    <location>
        <begin position="16"/>
        <end position="211"/>
    </location>
</feature>
<sequence length="211" mass="24395">MIVILIIQLISGIWALPTTAISTESLLPMKNVVRGKIEEFQKAFPKSPEIVMLEFLEKQDDLNAFINQLTTLNLTTFDEFMLELKKQHPSTYEVMKKMENRFMETYNSMENGKGKEFVKVSYVLAWESTKALLLMKNVETVNLWKQFEMLARLQALGHSIKRLMKEVTDSEWDSLVELFPFTVAGGKDNLPERIQKRLSDIGIIEMTKLNV</sequence>
<dbReference type="AlphaFoldDB" id="A0AAF3FL88"/>
<dbReference type="WBParaSite" id="MBELARI_LOCUS684">
    <property type="protein sequence ID" value="MBELARI_LOCUS684"/>
    <property type="gene ID" value="MBELARI_LOCUS684"/>
</dbReference>
<evidence type="ECO:0000256" key="1">
    <source>
        <dbReference type="SAM" id="SignalP"/>
    </source>
</evidence>
<name>A0AAF3FL88_9BILA</name>
<dbReference type="Proteomes" id="UP000887575">
    <property type="component" value="Unassembled WGS sequence"/>
</dbReference>
<keyword evidence="2" id="KW-1185">Reference proteome</keyword>
<organism evidence="2 3">
    <name type="scientific">Mesorhabditis belari</name>
    <dbReference type="NCBI Taxonomy" id="2138241"/>
    <lineage>
        <taxon>Eukaryota</taxon>
        <taxon>Metazoa</taxon>
        <taxon>Ecdysozoa</taxon>
        <taxon>Nematoda</taxon>
        <taxon>Chromadorea</taxon>
        <taxon>Rhabditida</taxon>
        <taxon>Rhabditina</taxon>
        <taxon>Rhabditomorpha</taxon>
        <taxon>Rhabditoidea</taxon>
        <taxon>Rhabditidae</taxon>
        <taxon>Mesorhabditinae</taxon>
        <taxon>Mesorhabditis</taxon>
    </lineage>
</organism>
<protein>
    <submittedName>
        <fullName evidence="3">Uncharacterized protein</fullName>
    </submittedName>
</protein>
<keyword evidence="1" id="KW-0732">Signal</keyword>
<reference evidence="3" key="1">
    <citation type="submission" date="2024-02" db="UniProtKB">
        <authorList>
            <consortium name="WormBaseParasite"/>
        </authorList>
    </citation>
    <scope>IDENTIFICATION</scope>
</reference>
<feature type="signal peptide" evidence="1">
    <location>
        <begin position="1"/>
        <end position="15"/>
    </location>
</feature>
<evidence type="ECO:0000313" key="2">
    <source>
        <dbReference type="Proteomes" id="UP000887575"/>
    </source>
</evidence>
<proteinExistence type="predicted"/>